<dbReference type="EMBL" id="KV417508">
    <property type="protein sequence ID" value="KZP27616.1"/>
    <property type="molecule type" value="Genomic_DNA"/>
</dbReference>
<dbReference type="Proteomes" id="UP000076532">
    <property type="component" value="Unassembled WGS sequence"/>
</dbReference>
<gene>
    <name evidence="2" type="ORF">FIBSPDRAFT_853484</name>
</gene>
<name>A0A166QW10_9AGAM</name>
<dbReference type="AlphaFoldDB" id="A0A166QW10"/>
<accession>A0A166QW10</accession>
<evidence type="ECO:0000313" key="3">
    <source>
        <dbReference type="Proteomes" id="UP000076532"/>
    </source>
</evidence>
<proteinExistence type="predicted"/>
<reference evidence="2 3" key="1">
    <citation type="journal article" date="2016" name="Mol. Biol. Evol.">
        <title>Comparative Genomics of Early-Diverging Mushroom-Forming Fungi Provides Insights into the Origins of Lignocellulose Decay Capabilities.</title>
        <authorList>
            <person name="Nagy L.G."/>
            <person name="Riley R."/>
            <person name="Tritt A."/>
            <person name="Adam C."/>
            <person name="Daum C."/>
            <person name="Floudas D."/>
            <person name="Sun H."/>
            <person name="Yadav J.S."/>
            <person name="Pangilinan J."/>
            <person name="Larsson K.H."/>
            <person name="Matsuura K."/>
            <person name="Barry K."/>
            <person name="Labutti K."/>
            <person name="Kuo R."/>
            <person name="Ohm R.A."/>
            <person name="Bhattacharya S.S."/>
            <person name="Shirouzu T."/>
            <person name="Yoshinaga Y."/>
            <person name="Martin F.M."/>
            <person name="Grigoriev I.V."/>
            <person name="Hibbett D.S."/>
        </authorList>
    </citation>
    <scope>NUCLEOTIDE SEQUENCE [LARGE SCALE GENOMIC DNA]</scope>
    <source>
        <strain evidence="2 3">CBS 109695</strain>
    </source>
</reference>
<evidence type="ECO:0000256" key="1">
    <source>
        <dbReference type="SAM" id="MobiDB-lite"/>
    </source>
</evidence>
<keyword evidence="3" id="KW-1185">Reference proteome</keyword>
<evidence type="ECO:0000313" key="2">
    <source>
        <dbReference type="EMBL" id="KZP27616.1"/>
    </source>
</evidence>
<sequence length="144" mass="15259">MLLSKPLIPIAITSNPSSPSKASPSHDIHSSATPTMRRSKALIPIAITAGPSSLSEGSHGMATETTPPAKPPRLSNASASDPSGSRIPAELEDDPFKLMGNDSAAAPSSTPNEEEILEHQQVWWAGRARIDHKQVSFLPHLRAD</sequence>
<feature type="region of interest" description="Disordered" evidence="1">
    <location>
        <begin position="1"/>
        <end position="115"/>
    </location>
</feature>
<protein>
    <submittedName>
        <fullName evidence="2">Uncharacterized protein</fullName>
    </submittedName>
</protein>
<organism evidence="2 3">
    <name type="scientific">Athelia psychrophila</name>
    <dbReference type="NCBI Taxonomy" id="1759441"/>
    <lineage>
        <taxon>Eukaryota</taxon>
        <taxon>Fungi</taxon>
        <taxon>Dikarya</taxon>
        <taxon>Basidiomycota</taxon>
        <taxon>Agaricomycotina</taxon>
        <taxon>Agaricomycetes</taxon>
        <taxon>Agaricomycetidae</taxon>
        <taxon>Atheliales</taxon>
        <taxon>Atheliaceae</taxon>
        <taxon>Athelia</taxon>
    </lineage>
</organism>
<feature type="compositionally biased region" description="Low complexity" evidence="1">
    <location>
        <begin position="14"/>
        <end position="23"/>
    </location>
</feature>